<accession>A0A1I9YQ54</accession>
<dbReference type="OrthoDB" id="3972913at2"/>
<protein>
    <submittedName>
        <fullName evidence="2">FAD-dependent oxidoreductase</fullName>
    </submittedName>
</protein>
<dbReference type="Proteomes" id="UP000179860">
    <property type="component" value="Plasmid pl2WSM5005"/>
</dbReference>
<proteinExistence type="predicted"/>
<dbReference type="InterPro" id="IPR036188">
    <property type="entry name" value="FAD/NAD-bd_sf"/>
</dbReference>
<reference evidence="2 3" key="2">
    <citation type="submission" date="2021-06" db="EMBL/GenBank/DDBJ databases">
        <authorList>
            <person name="Rogers T.H."/>
            <person name="Ramsay J.P."/>
            <person name="Wang P."/>
            <person name="Terpolilli J."/>
        </authorList>
    </citation>
    <scope>NUCLEOTIDE SEQUENCE [LARGE SCALE GENOMIC DNA]</scope>
    <source>
        <strain evidence="3">WSM5005</strain>
        <plasmid evidence="2 3">pl2WSM5005</plasmid>
    </source>
</reference>
<dbReference type="AlphaFoldDB" id="A0A1I9YQ54"/>
<sequence length="73" mass="7604">MTAVESLVVDVAIVGAGLGGLALARVLHAQDVSVVVIEAREREGGRADAMLRSHASRYGQMPFARSSRLSAVA</sequence>
<keyword evidence="3" id="KW-1185">Reference proteome</keyword>
<name>A0A1I9YQ54_9BURK</name>
<dbReference type="EMBL" id="CP017565">
    <property type="protein sequence ID" value="QXE07411.1"/>
    <property type="molecule type" value="Genomic_DNA"/>
</dbReference>
<dbReference type="SUPFAM" id="SSF51905">
    <property type="entry name" value="FAD/NAD(P)-binding domain"/>
    <property type="match status" value="1"/>
</dbReference>
<dbReference type="RefSeq" id="WP_027193751.1">
    <property type="nucleotide sequence ID" value="NZ_CP017565.2"/>
</dbReference>
<gene>
    <name evidence="2" type="ORF">BJG93_027950</name>
    <name evidence="1" type="ORF">BJG93_27950</name>
</gene>
<dbReference type="Pfam" id="PF13450">
    <property type="entry name" value="NAD_binding_8"/>
    <property type="match status" value="1"/>
</dbReference>
<reference evidence="1 3" key="1">
    <citation type="submission" date="2016-09" db="EMBL/GenBank/DDBJ databases">
        <title>The Complete Genome of Burkholderia sprentiae wsm5005.</title>
        <authorList>
            <person name="De Meyer S."/>
            <person name="Wang P."/>
            <person name="Terpolilli J."/>
        </authorList>
    </citation>
    <scope>NUCLEOTIDE SEQUENCE [LARGE SCALE GENOMIC DNA]</scope>
    <source>
        <strain evidence="1 3">WSM5005</strain>
        <plasmid evidence="2 3">pl2WSM5005</plasmid>
    </source>
</reference>
<evidence type="ECO:0000313" key="3">
    <source>
        <dbReference type="Proteomes" id="UP000179860"/>
    </source>
</evidence>
<organism evidence="1">
    <name type="scientific">Paraburkholderia sprentiae WSM5005</name>
    <dbReference type="NCBI Taxonomy" id="754502"/>
    <lineage>
        <taxon>Bacteria</taxon>
        <taxon>Pseudomonadati</taxon>
        <taxon>Pseudomonadota</taxon>
        <taxon>Betaproteobacteria</taxon>
        <taxon>Burkholderiales</taxon>
        <taxon>Burkholderiaceae</taxon>
        <taxon>Paraburkholderia</taxon>
    </lineage>
</organism>
<evidence type="ECO:0000313" key="2">
    <source>
        <dbReference type="EMBL" id="QXE07411.1"/>
    </source>
</evidence>
<dbReference type="Gene3D" id="3.50.50.60">
    <property type="entry name" value="FAD/NAD(P)-binding domain"/>
    <property type="match status" value="1"/>
</dbReference>
<dbReference type="EMBL" id="CP017562">
    <property type="protein sequence ID" value="APA89073.1"/>
    <property type="molecule type" value="Genomic_DNA"/>
</dbReference>
<geneLocation type="plasmid" evidence="2 3">
    <name>pl2WSM5005</name>
</geneLocation>
<dbReference type="KEGG" id="pspw:BJG93_027950"/>
<evidence type="ECO:0000313" key="1">
    <source>
        <dbReference type="EMBL" id="APA89073.1"/>
    </source>
</evidence>
<keyword evidence="2" id="KW-0614">Plasmid</keyword>